<feature type="domain" description="Multidrug resistance protein MdtA-like barrel-sandwich hybrid" evidence="3">
    <location>
        <begin position="39"/>
        <end position="176"/>
    </location>
</feature>
<accession>A0A512H7R2</accession>
<dbReference type="GO" id="GO:0015562">
    <property type="term" value="F:efflux transmembrane transporter activity"/>
    <property type="evidence" value="ECO:0007669"/>
    <property type="project" value="TreeGrafter"/>
</dbReference>
<dbReference type="EMBL" id="BJZO01000037">
    <property type="protein sequence ID" value="GEO81468.1"/>
    <property type="molecule type" value="Genomic_DNA"/>
</dbReference>
<comment type="similarity">
    <text evidence="1">Belongs to the membrane fusion protein (MFP) (TC 8.A.1) family.</text>
</comment>
<dbReference type="Gene3D" id="2.40.50.100">
    <property type="match status" value="1"/>
</dbReference>
<dbReference type="Proteomes" id="UP000321567">
    <property type="component" value="Unassembled WGS sequence"/>
</dbReference>
<evidence type="ECO:0000256" key="1">
    <source>
        <dbReference type="ARBA" id="ARBA00009477"/>
    </source>
</evidence>
<dbReference type="Gene3D" id="1.10.287.470">
    <property type="entry name" value="Helix hairpin bin"/>
    <property type="match status" value="1"/>
</dbReference>
<feature type="coiled-coil region" evidence="2">
    <location>
        <begin position="70"/>
        <end position="97"/>
    </location>
</feature>
<evidence type="ECO:0000313" key="5">
    <source>
        <dbReference type="Proteomes" id="UP000321567"/>
    </source>
</evidence>
<name>A0A512H7R2_9PROT</name>
<dbReference type="AlphaFoldDB" id="A0A512H7R2"/>
<keyword evidence="5" id="KW-1185">Reference proteome</keyword>
<evidence type="ECO:0000256" key="2">
    <source>
        <dbReference type="SAM" id="Coils"/>
    </source>
</evidence>
<sequence length="321" mass="33984">MAGDPPPSSGPGGVLTIHAEPRPDLKAVFATVESADTLQARARIGGTVGALAVDEGDRVSAGQKLAVVADEKLILQMEAAEARVRSLTAELAQATLDQGRAQALRAQGAAPQQRLDEARTRTRMLTQTLEAAGKERDVLARQIEEGAVLAPAAGRVLDVAVTDGAVVLPGETLATIASDTFLLRMRLPERHARFLRVGDTVQVGPRGLDPRASGAFGTGRVVQVYPRLHDGRVIADVAVDNLGDYFVGERALVYVSTGERRVMRVPVSFLHHRFGLTYATLENGAQVVVQTGQRQDGMVEVLSGLQDGDRVIAPPTPEAGS</sequence>
<dbReference type="PANTHER" id="PTHR30469:SF15">
    <property type="entry name" value="HLYD FAMILY OF SECRETION PROTEINS"/>
    <property type="match status" value="1"/>
</dbReference>
<keyword evidence="2" id="KW-0175">Coiled coil</keyword>
<dbReference type="Gene3D" id="2.40.420.20">
    <property type="match status" value="1"/>
</dbReference>
<reference evidence="4 5" key="1">
    <citation type="submission" date="2019-07" db="EMBL/GenBank/DDBJ databases">
        <title>Whole genome shotgun sequence of Rhodospirillum oryzae NBRC 107573.</title>
        <authorList>
            <person name="Hosoyama A."/>
            <person name="Uohara A."/>
            <person name="Ohji S."/>
            <person name="Ichikawa N."/>
        </authorList>
    </citation>
    <scope>NUCLEOTIDE SEQUENCE [LARGE SCALE GENOMIC DNA]</scope>
    <source>
        <strain evidence="4 5">NBRC 107573</strain>
    </source>
</reference>
<organism evidence="4 5">
    <name type="scientific">Pararhodospirillum oryzae</name>
    <dbReference type="NCBI Taxonomy" id="478448"/>
    <lineage>
        <taxon>Bacteria</taxon>
        <taxon>Pseudomonadati</taxon>
        <taxon>Pseudomonadota</taxon>
        <taxon>Alphaproteobacteria</taxon>
        <taxon>Rhodospirillales</taxon>
        <taxon>Rhodospirillaceae</taxon>
        <taxon>Pararhodospirillum</taxon>
    </lineage>
</organism>
<comment type="caution">
    <text evidence="4">The sequence shown here is derived from an EMBL/GenBank/DDBJ whole genome shotgun (WGS) entry which is preliminary data.</text>
</comment>
<protein>
    <submittedName>
        <fullName evidence="4">Membrane protein</fullName>
    </submittedName>
</protein>
<dbReference type="PANTHER" id="PTHR30469">
    <property type="entry name" value="MULTIDRUG RESISTANCE PROTEIN MDTA"/>
    <property type="match status" value="1"/>
</dbReference>
<dbReference type="Pfam" id="PF25917">
    <property type="entry name" value="BSH_RND"/>
    <property type="match status" value="1"/>
</dbReference>
<evidence type="ECO:0000313" key="4">
    <source>
        <dbReference type="EMBL" id="GEO81468.1"/>
    </source>
</evidence>
<dbReference type="NCBIfam" id="TIGR01730">
    <property type="entry name" value="RND_mfp"/>
    <property type="match status" value="1"/>
</dbReference>
<dbReference type="RefSeq" id="WP_246135462.1">
    <property type="nucleotide sequence ID" value="NZ_BJZO01000037.1"/>
</dbReference>
<dbReference type="GO" id="GO:1990281">
    <property type="term" value="C:efflux pump complex"/>
    <property type="evidence" value="ECO:0007669"/>
    <property type="project" value="TreeGrafter"/>
</dbReference>
<gene>
    <name evidence="4" type="ORF">ROR02_15990</name>
</gene>
<dbReference type="InterPro" id="IPR058625">
    <property type="entry name" value="MdtA-like_BSH"/>
</dbReference>
<proteinExistence type="inferred from homology"/>
<evidence type="ECO:0000259" key="3">
    <source>
        <dbReference type="Pfam" id="PF25917"/>
    </source>
</evidence>
<dbReference type="InterPro" id="IPR006143">
    <property type="entry name" value="RND_pump_MFP"/>
</dbReference>
<dbReference type="SUPFAM" id="SSF111369">
    <property type="entry name" value="HlyD-like secretion proteins"/>
    <property type="match status" value="1"/>
</dbReference>